<dbReference type="RefSeq" id="WP_201368674.1">
    <property type="nucleotide sequence ID" value="NZ_BNJG01000001.1"/>
</dbReference>
<keyword evidence="1" id="KW-1133">Transmembrane helix</keyword>
<protein>
    <submittedName>
        <fullName evidence="2">Uncharacterized protein</fullName>
    </submittedName>
</protein>
<feature type="transmembrane region" description="Helical" evidence="1">
    <location>
        <begin position="31"/>
        <end position="49"/>
    </location>
</feature>
<accession>A0ABQ3UG44</accession>
<evidence type="ECO:0000313" key="3">
    <source>
        <dbReference type="Proteomes" id="UP000654345"/>
    </source>
</evidence>
<organism evidence="2 3">
    <name type="scientific">Ktedonobacter robiniae</name>
    <dbReference type="NCBI Taxonomy" id="2778365"/>
    <lineage>
        <taxon>Bacteria</taxon>
        <taxon>Bacillati</taxon>
        <taxon>Chloroflexota</taxon>
        <taxon>Ktedonobacteria</taxon>
        <taxon>Ktedonobacterales</taxon>
        <taxon>Ktedonobacteraceae</taxon>
        <taxon>Ktedonobacter</taxon>
    </lineage>
</organism>
<reference evidence="2 3" key="1">
    <citation type="journal article" date="2021" name="Int. J. Syst. Evol. Microbiol.">
        <title>Reticulibacter mediterranei gen. nov., sp. nov., within the new family Reticulibacteraceae fam. nov., and Ktedonospora formicarum gen. nov., sp. nov., Ktedonobacter robiniae sp. nov., Dictyobacter formicarum sp. nov. and Dictyobacter arantiisoli sp. nov., belonging to the class Ktedonobacteria.</title>
        <authorList>
            <person name="Yabe S."/>
            <person name="Zheng Y."/>
            <person name="Wang C.M."/>
            <person name="Sakai Y."/>
            <person name="Abe K."/>
            <person name="Yokota A."/>
            <person name="Donadio S."/>
            <person name="Cavaletti L."/>
            <person name="Monciardini P."/>
        </authorList>
    </citation>
    <scope>NUCLEOTIDE SEQUENCE [LARGE SCALE GENOMIC DNA]</scope>
    <source>
        <strain evidence="2 3">SOSP1-30</strain>
    </source>
</reference>
<comment type="caution">
    <text evidence="2">The sequence shown here is derived from an EMBL/GenBank/DDBJ whole genome shotgun (WGS) entry which is preliminary data.</text>
</comment>
<keyword evidence="3" id="KW-1185">Reference proteome</keyword>
<evidence type="ECO:0000313" key="2">
    <source>
        <dbReference type="EMBL" id="GHO51684.1"/>
    </source>
</evidence>
<dbReference type="Proteomes" id="UP000654345">
    <property type="component" value="Unassembled WGS sequence"/>
</dbReference>
<evidence type="ECO:0000256" key="1">
    <source>
        <dbReference type="SAM" id="Phobius"/>
    </source>
</evidence>
<feature type="transmembrane region" description="Helical" evidence="1">
    <location>
        <begin position="7"/>
        <end position="25"/>
    </location>
</feature>
<proteinExistence type="predicted"/>
<keyword evidence="1" id="KW-0472">Membrane</keyword>
<keyword evidence="1" id="KW-0812">Transmembrane</keyword>
<gene>
    <name evidence="2" type="ORF">KSB_01590</name>
</gene>
<name>A0ABQ3UG44_9CHLR</name>
<sequence>MKLVEIGMLVLGLVFGAIVGSFIPFGNGNAALIGAFLIPVCIFFVLLFTKRRHKALSLEERYQQNESLHQYNVETARNKEKNFMDAAEKIRHR</sequence>
<dbReference type="EMBL" id="BNJG01000001">
    <property type="protein sequence ID" value="GHO51684.1"/>
    <property type="molecule type" value="Genomic_DNA"/>
</dbReference>